<evidence type="ECO:0000313" key="8">
    <source>
        <dbReference type="Proteomes" id="UP000027073"/>
    </source>
</evidence>
<feature type="domain" description="Proteasome alpha-type subunits" evidence="6">
    <location>
        <begin position="11"/>
        <end position="33"/>
    </location>
</feature>
<dbReference type="NCBIfam" id="NF003075">
    <property type="entry name" value="PRK03996.1"/>
    <property type="match status" value="1"/>
</dbReference>
<dbReference type="HOGENOM" id="CLU_035750_4_3_1"/>
<dbReference type="Proteomes" id="UP000027073">
    <property type="component" value="Unassembled WGS sequence"/>
</dbReference>
<dbReference type="GO" id="GO:0005737">
    <property type="term" value="C:cytoplasm"/>
    <property type="evidence" value="ECO:0007669"/>
    <property type="project" value="UniProtKB-SubCell"/>
</dbReference>
<dbReference type="EMBL" id="KL198008">
    <property type="protein sequence ID" value="KDQ27526.1"/>
    <property type="molecule type" value="Genomic_DNA"/>
</dbReference>
<evidence type="ECO:0000256" key="3">
    <source>
        <dbReference type="ARBA" id="ARBA00023242"/>
    </source>
</evidence>
<evidence type="ECO:0000313" key="7">
    <source>
        <dbReference type="EMBL" id="KDQ27526.1"/>
    </source>
</evidence>
<comment type="subcellular location">
    <subcellularLocation>
        <location evidence="5">Cytoplasm</location>
    </subcellularLocation>
    <subcellularLocation>
        <location evidence="5">Nucleus</location>
    </subcellularLocation>
</comment>
<protein>
    <recommendedName>
        <fullName evidence="5">Proteasome subunit alpha type</fullName>
    </recommendedName>
</protein>
<dbReference type="PROSITE" id="PS00388">
    <property type="entry name" value="PROTEASOME_ALPHA_1"/>
    <property type="match status" value="1"/>
</dbReference>
<keyword evidence="3 5" id="KW-0539">Nucleus</keyword>
<comment type="subunit">
    <text evidence="5">The 26S proteasome consists of a 20S proteasome core and two 19S regulatory subunits.</text>
</comment>
<dbReference type="Pfam" id="PF00227">
    <property type="entry name" value="Proteasome"/>
    <property type="match status" value="1"/>
</dbReference>
<evidence type="ECO:0000256" key="4">
    <source>
        <dbReference type="PROSITE-ProRule" id="PRU00808"/>
    </source>
</evidence>
<dbReference type="InterPro" id="IPR001353">
    <property type="entry name" value="Proteasome_sua/b"/>
</dbReference>
<proteinExistence type="inferred from homology"/>
<comment type="similarity">
    <text evidence="4 5">Belongs to the peptidase T1A family.</text>
</comment>
<dbReference type="OrthoDB" id="431557at2759"/>
<dbReference type="PANTHER" id="PTHR11599">
    <property type="entry name" value="PROTEASOME SUBUNIT ALPHA/BETA"/>
    <property type="match status" value="1"/>
</dbReference>
<dbReference type="GO" id="GO:0019773">
    <property type="term" value="C:proteasome core complex, alpha-subunit complex"/>
    <property type="evidence" value="ECO:0007669"/>
    <property type="project" value="UniProtKB-UniRule"/>
</dbReference>
<dbReference type="AlphaFoldDB" id="A0A067NV79"/>
<dbReference type="STRING" id="1137138.A0A067NV79"/>
<comment type="function">
    <text evidence="1">The proteasome is a multicatalytic proteinase complex which is characterized by its ability to cleave peptides with Arg, Phe, Tyr, Leu, and Glu adjacent to the leaving group at neutral or slightly basic pH. The proteasome has an ATP-dependent proteolytic activity.</text>
</comment>
<evidence type="ECO:0000256" key="2">
    <source>
        <dbReference type="ARBA" id="ARBA00022942"/>
    </source>
</evidence>
<reference evidence="8" key="1">
    <citation type="journal article" date="2014" name="Proc. Natl. Acad. Sci. U.S.A.">
        <title>Extensive sampling of basidiomycete genomes demonstrates inadequacy of the white-rot/brown-rot paradigm for wood decay fungi.</title>
        <authorList>
            <person name="Riley R."/>
            <person name="Salamov A.A."/>
            <person name="Brown D.W."/>
            <person name="Nagy L.G."/>
            <person name="Floudas D."/>
            <person name="Held B.W."/>
            <person name="Levasseur A."/>
            <person name="Lombard V."/>
            <person name="Morin E."/>
            <person name="Otillar R."/>
            <person name="Lindquist E.A."/>
            <person name="Sun H."/>
            <person name="LaButti K.M."/>
            <person name="Schmutz J."/>
            <person name="Jabbour D."/>
            <person name="Luo H."/>
            <person name="Baker S.E."/>
            <person name="Pisabarro A.G."/>
            <person name="Walton J.D."/>
            <person name="Blanchette R.A."/>
            <person name="Henrissat B."/>
            <person name="Martin F."/>
            <person name="Cullen D."/>
            <person name="Hibbett D.S."/>
            <person name="Grigoriev I.V."/>
        </authorList>
    </citation>
    <scope>NUCLEOTIDE SEQUENCE [LARGE SCALE GENOMIC DNA]</scope>
    <source>
        <strain evidence="8">PC15</strain>
    </source>
</reference>
<dbReference type="InterPro" id="IPR000426">
    <property type="entry name" value="Proteasome_asu_N"/>
</dbReference>
<dbReference type="FunFam" id="3.60.20.10:FF:000031">
    <property type="entry name" value="Proteasome subunit alpha type"/>
    <property type="match status" value="1"/>
</dbReference>
<dbReference type="GO" id="GO:0005634">
    <property type="term" value="C:nucleus"/>
    <property type="evidence" value="ECO:0007669"/>
    <property type="project" value="UniProtKB-SubCell"/>
</dbReference>
<dbReference type="InterPro" id="IPR023332">
    <property type="entry name" value="Proteasome_alpha-type"/>
</dbReference>
<name>A0A067NV79_PLEO1</name>
<dbReference type="InParanoid" id="A0A067NV79"/>
<dbReference type="Pfam" id="PF10584">
    <property type="entry name" value="Proteasome_A_N"/>
    <property type="match status" value="1"/>
</dbReference>
<dbReference type="CDD" id="cd03752">
    <property type="entry name" value="proteasome_alpha_type_4"/>
    <property type="match status" value="1"/>
</dbReference>
<evidence type="ECO:0000259" key="6">
    <source>
        <dbReference type="PROSITE" id="PS00388"/>
    </source>
</evidence>
<sequence>MLTQRCQARRYDSRTTIFSPEGRLYQIEYAMEAISHAGTVLGVLAKDGVVLAAEKKVTGKLLDLTGAKEGGYGGSGEKIFLLNSNVIGGVAGLTADANSLINHARTIAQRHLLTYNEDIPVEILTERLCDMKQGYTQFGGLRPFGVSLLYAGYDPQYEFQLYHSDPSGNYSGWKATCIGANNGTAQSLLKQEYKDDIEVKDAIGLVLRVMSKTMDSTTLGSEKLEFAVLTLDPETKKPKAKIYRPSEIDALLQSEGLKKEDEEMKP</sequence>
<dbReference type="Gene3D" id="3.60.20.10">
    <property type="entry name" value="Glutamine Phosphoribosylpyrophosphate, subunit 1, domain 1"/>
    <property type="match status" value="1"/>
</dbReference>
<dbReference type="SMART" id="SM00948">
    <property type="entry name" value="Proteasome_A_N"/>
    <property type="match status" value="1"/>
</dbReference>
<dbReference type="InterPro" id="IPR050115">
    <property type="entry name" value="Proteasome_alpha"/>
</dbReference>
<accession>A0A067NV79</accession>
<dbReference type="GO" id="GO:0006511">
    <property type="term" value="P:ubiquitin-dependent protein catabolic process"/>
    <property type="evidence" value="ECO:0007669"/>
    <property type="project" value="InterPro"/>
</dbReference>
<organism evidence="7 8">
    <name type="scientific">Pleurotus ostreatus (strain PC15)</name>
    <name type="common">Oyster mushroom</name>
    <dbReference type="NCBI Taxonomy" id="1137138"/>
    <lineage>
        <taxon>Eukaryota</taxon>
        <taxon>Fungi</taxon>
        <taxon>Dikarya</taxon>
        <taxon>Basidiomycota</taxon>
        <taxon>Agaricomycotina</taxon>
        <taxon>Agaricomycetes</taxon>
        <taxon>Agaricomycetidae</taxon>
        <taxon>Agaricales</taxon>
        <taxon>Pleurotineae</taxon>
        <taxon>Pleurotaceae</taxon>
        <taxon>Pleurotus</taxon>
    </lineage>
</organism>
<evidence type="ECO:0000256" key="1">
    <source>
        <dbReference type="ARBA" id="ARBA00002000"/>
    </source>
</evidence>
<dbReference type="FunCoup" id="A0A067NV79">
    <property type="interactions" value="484"/>
</dbReference>
<dbReference type="InterPro" id="IPR029055">
    <property type="entry name" value="Ntn_hydrolases_N"/>
</dbReference>
<keyword evidence="2 4" id="KW-0647">Proteasome</keyword>
<gene>
    <name evidence="7" type="ORF">PLEOSDRAFT_1083621</name>
</gene>
<dbReference type="SUPFAM" id="SSF56235">
    <property type="entry name" value="N-terminal nucleophile aminohydrolases (Ntn hydrolases)"/>
    <property type="match status" value="1"/>
</dbReference>
<dbReference type="PROSITE" id="PS51475">
    <property type="entry name" value="PROTEASOME_ALPHA_2"/>
    <property type="match status" value="1"/>
</dbReference>
<keyword evidence="5" id="KW-0963">Cytoplasm</keyword>
<dbReference type="VEuPathDB" id="FungiDB:PLEOSDRAFT_1083621"/>
<evidence type="ECO:0000256" key="5">
    <source>
        <dbReference type="RuleBase" id="RU000551"/>
    </source>
</evidence>